<keyword evidence="1" id="KW-0808">Transferase</keyword>
<dbReference type="SUPFAM" id="SSF53335">
    <property type="entry name" value="S-adenosyl-L-methionine-dependent methyltransferases"/>
    <property type="match status" value="1"/>
</dbReference>
<dbReference type="GO" id="GO:0008168">
    <property type="term" value="F:methyltransferase activity"/>
    <property type="evidence" value="ECO:0007669"/>
    <property type="project" value="UniProtKB-KW"/>
</dbReference>
<evidence type="ECO:0000313" key="1">
    <source>
        <dbReference type="EMBL" id="VAW11480.1"/>
    </source>
</evidence>
<proteinExistence type="predicted"/>
<name>A0A3B0T3G4_9ZZZZ</name>
<keyword evidence="1" id="KW-0489">Methyltransferase</keyword>
<gene>
    <name evidence="1" type="ORF">MNBD_BACTEROID05-839</name>
</gene>
<dbReference type="AlphaFoldDB" id="A0A3B0T3G4"/>
<dbReference type="Pfam" id="PF13489">
    <property type="entry name" value="Methyltransf_23"/>
    <property type="match status" value="1"/>
</dbReference>
<dbReference type="InterPro" id="IPR029063">
    <property type="entry name" value="SAM-dependent_MTases_sf"/>
</dbReference>
<dbReference type="GO" id="GO:0032259">
    <property type="term" value="P:methylation"/>
    <property type="evidence" value="ECO:0007669"/>
    <property type="project" value="UniProtKB-KW"/>
</dbReference>
<organism evidence="1">
    <name type="scientific">hydrothermal vent metagenome</name>
    <dbReference type="NCBI Taxonomy" id="652676"/>
    <lineage>
        <taxon>unclassified sequences</taxon>
        <taxon>metagenomes</taxon>
        <taxon>ecological metagenomes</taxon>
    </lineage>
</organism>
<protein>
    <submittedName>
        <fullName evidence="1">Methyltransferase associated with DUF414</fullName>
    </submittedName>
</protein>
<sequence>AEKAIYDSHENNSDDIGYRKFLSKLSIPLVDKLSDGMKGLDFGCGPGPTLSVMLEEQGFTVEDYDIFYANKVKLLKREYDFITCTEVVEHLHHPHKELTLLSKLLKPKGFFGIMTKRVINKERFKTWHYKNDPTHVCFYSDQTFEYIADYWNYELEFIQSDVVILTKQKAKKRVN</sequence>
<reference evidence="1" key="1">
    <citation type="submission" date="2018-06" db="EMBL/GenBank/DDBJ databases">
        <authorList>
            <person name="Zhirakovskaya E."/>
        </authorList>
    </citation>
    <scope>NUCLEOTIDE SEQUENCE</scope>
</reference>
<dbReference type="Gene3D" id="3.40.50.150">
    <property type="entry name" value="Vaccinia Virus protein VP39"/>
    <property type="match status" value="1"/>
</dbReference>
<feature type="non-terminal residue" evidence="1">
    <location>
        <position position="1"/>
    </location>
</feature>
<accession>A0A3B0T3G4</accession>
<dbReference type="EMBL" id="UOEN01000012">
    <property type="protein sequence ID" value="VAW11480.1"/>
    <property type="molecule type" value="Genomic_DNA"/>
</dbReference>